<evidence type="ECO:0000313" key="1">
    <source>
        <dbReference type="EMBL" id="RRT31665.1"/>
    </source>
</evidence>
<sequence length="89" mass="9604">MGSSPIGLGRSTTKSAQIPGYRLQSNMTTKLNDLTPSFWQLLKSPAVSLTVFLRRSPDVFLASFPIPSVNLLVNSQRAPTTSSNPLLDA</sequence>
<accession>A0A426WWM0</accession>
<protein>
    <submittedName>
        <fullName evidence="1">Uncharacterized protein</fullName>
    </submittedName>
</protein>
<evidence type="ECO:0000313" key="2">
    <source>
        <dbReference type="Proteomes" id="UP000287651"/>
    </source>
</evidence>
<dbReference type="Proteomes" id="UP000287651">
    <property type="component" value="Unassembled WGS sequence"/>
</dbReference>
<dbReference type="AlphaFoldDB" id="A0A426WWM0"/>
<reference evidence="1 2" key="1">
    <citation type="journal article" date="2014" name="Agronomy (Basel)">
        <title>A Draft Genome Sequence for Ensete ventricosum, the Drought-Tolerant Tree Against Hunger.</title>
        <authorList>
            <person name="Harrison J."/>
            <person name="Moore K.A."/>
            <person name="Paszkiewicz K."/>
            <person name="Jones T."/>
            <person name="Grant M."/>
            <person name="Ambacheew D."/>
            <person name="Muzemil S."/>
            <person name="Studholme D.J."/>
        </authorList>
    </citation>
    <scope>NUCLEOTIDE SEQUENCE [LARGE SCALE GENOMIC DNA]</scope>
</reference>
<name>A0A426WWM0_ENSVE</name>
<dbReference type="EMBL" id="AMZH03037078">
    <property type="protein sequence ID" value="RRT31665.1"/>
    <property type="molecule type" value="Genomic_DNA"/>
</dbReference>
<comment type="caution">
    <text evidence="1">The sequence shown here is derived from an EMBL/GenBank/DDBJ whole genome shotgun (WGS) entry which is preliminary data.</text>
</comment>
<gene>
    <name evidence="1" type="ORF">B296_00055210</name>
</gene>
<proteinExistence type="predicted"/>
<organism evidence="1 2">
    <name type="scientific">Ensete ventricosum</name>
    <name type="common">Abyssinian banana</name>
    <name type="synonym">Musa ensete</name>
    <dbReference type="NCBI Taxonomy" id="4639"/>
    <lineage>
        <taxon>Eukaryota</taxon>
        <taxon>Viridiplantae</taxon>
        <taxon>Streptophyta</taxon>
        <taxon>Embryophyta</taxon>
        <taxon>Tracheophyta</taxon>
        <taxon>Spermatophyta</taxon>
        <taxon>Magnoliopsida</taxon>
        <taxon>Liliopsida</taxon>
        <taxon>Zingiberales</taxon>
        <taxon>Musaceae</taxon>
        <taxon>Ensete</taxon>
    </lineage>
</organism>